<reference evidence="2 3" key="2">
    <citation type="journal article" date="2011" name="J. Bacteriol.">
        <title>Genome Sequence of Kosmotoga olearia Strain TBF 19.5.1, a Thermophilic Bacterium with a Wide Growth Temperature Range, Isolated from the Troll B Oil Platform in the North Sea.</title>
        <authorList>
            <person name="Swithers K.S."/>
            <person name="Dipippo J.L."/>
            <person name="Bruce D.C."/>
            <person name="Detter C."/>
            <person name="Tapia R."/>
            <person name="Han S."/>
            <person name="Goodwin L.A."/>
            <person name="Han J."/>
            <person name="Woyke T."/>
            <person name="Pitluck S."/>
            <person name="Pennacchio L."/>
            <person name="Nolan M."/>
            <person name="Mikhailova N."/>
            <person name="Land M.L."/>
            <person name="Nesbo C.L."/>
            <person name="Gogarten J.P."/>
            <person name="Noll K.M."/>
        </authorList>
    </citation>
    <scope>NUCLEOTIDE SEQUENCE [LARGE SCALE GENOMIC DNA]</scope>
    <source>
        <strain evidence="3">ATCC BAA-1733 / DSM 21960 / TBF 19.5.1</strain>
    </source>
</reference>
<sequence>MRKLFLTLFVLFSVVSFSYGLLQVETYPSDAKVYIDGTHLGYTPFEFWVVPGYHRVAVQLKGFEPSEKYVYIAENQKVQLSFNLKIRQDFTLKIGRILLSYDVMRFEPREWLYREIKNSLENILQNCNLSVELSEGSLSPEKVSEIVGYDWYIKLEVTRISSEDEDTVHVFEISTKLYSFVDPDTPIYSRSSKVNVEGLRENFSQDFMVTFLSHLGEIRYQLLNRVYSERTGKIEFLNINIEDYPEIKILFRAYTDINKPISEEVLLHSDAYILEPSGRIDLQSLEALKKEPSLNFVLEVDRSGSMKPVMEKAKDAASYFLDLLPENSELALIAFDTEIEVLKNFTRDREQLKRALAIIKARGATPLYDTVAKGIELLSERSGPRFLILVTDGVDANYGDTAPGSEKTLSEVIRLARENNVVIFAIGLGTRIDEFSLGTLARSTGGMFLKSPTIDNLKTAFNSLLETFENIYLLKYKTQGARLAKLRLDTPDTSIEGVFVIPLPEISLSMTVPSTVTAGIPFEIGITSLATMTEPLKTDIILLDETENIIDKKTVTFEGTANVELLPPEAGNYFVEIRALDYFTRKAVKAVSIIEIVDEYLARGYYTEASKVLKAFLDKAKIDENERQKLSELYVEITLKAAYVNNSITKLIDLTRFIETIPKENRSDEILVAESLAYLFAGKYDLSQQALKAVSSPHAFEEKVAALKIFYSLLNEPALTLAIADKFLENARDPYLIRAIAEAYLRNSMDDKALKLAERIVNEKYGDPITLGTLFAVGFATSNTELMKEAIATAEKYPGLDELRYSWEITKVWNEEGIKNALSYLARKTLKPSKNEVLLKTMILLEASRKNRDKLQKNLIALKSIDPEDTRFLYPLTGAKINGLLNLEKPLQKNLTVGENTKTPIRVSTSTPYGAIFNVNNIPFALYIDLMSPSIRGVTVYSSIKGMNELEIKMLDLGMNKLGSVKLNLVCDLEPPTLIIADYFFTSKNTVIISFKMKDDTRIEKVLLDGKEVAFDPDNELQRVEYTTDRKTKSVIATVIDVSGKITQKKFYVIYDTKAPEITITGRRTSGSDFAKLNIHVTDNTRLSKVLIDGTPVNVGASKIYEAIHEIFLDDKPMKTIVVEAIDAAGNSSSKSFTVERDSDGPEVSVKLESTIVSGKVKMTVSATDISGIATITVEGLSKNYDLPQTVSDRFEVEIAKSKELKIEVTDGSGNTTITYRYVYVDKSAPVVDYDLILGEETKVKLIFSDDSGIKYLQIGKKIFKLNGERNREFSIPVEEVKKGLNYAVIDMAGKRTAGTLNWIEIIFDQDYGGAIATSSLELSGKVSKPENETGSIRVSVNGSENPPKTIEGGTFAIPITLQPGKNTIHVIAKSRTGIGGKSLHMNYFHGTEALTVELSWDNEDADLDLYVYEPGENIVYFANRGSECGNLTMDEREYIGGKQKVERYVLSYGKNKVPAEGTYKIRVHYYHSEKIPNPVKFKIKANGFGIHFEKEATLTYFDPDNTRPSANGSDWYDASTVELLLPDKERPVVETNIPEILVTQRNHVEITITATDNKGLNVVVTSADYWNISSKVVQCYGRKNLSFKETRYFPDGHSVFFVMVEDIHGLTDTKTHEIFVDSAPPLIETTILSTQGNEVMVKITVSDNFVIKSVSIGDTTYSIGDIHNRENHFEIIKTFSMNDVSKLKVVARDLAGNLSQKTIGW</sequence>
<evidence type="ECO:0000259" key="1">
    <source>
        <dbReference type="PROSITE" id="PS50234"/>
    </source>
</evidence>
<dbReference type="Gene3D" id="2.60.40.10">
    <property type="entry name" value="Immunoglobulins"/>
    <property type="match status" value="1"/>
</dbReference>
<dbReference type="Pfam" id="PF08308">
    <property type="entry name" value="PEGA"/>
    <property type="match status" value="1"/>
</dbReference>
<dbReference type="Gene3D" id="3.40.50.410">
    <property type="entry name" value="von Willebrand factor, type A domain"/>
    <property type="match status" value="1"/>
</dbReference>
<dbReference type="KEGG" id="kol:Kole_1496"/>
<dbReference type="eggNOG" id="COG2304">
    <property type="taxonomic scope" value="Bacteria"/>
</dbReference>
<dbReference type="InterPro" id="IPR051266">
    <property type="entry name" value="CLCR"/>
</dbReference>
<dbReference type="Proteomes" id="UP000002382">
    <property type="component" value="Chromosome"/>
</dbReference>
<dbReference type="CDD" id="cd00198">
    <property type="entry name" value="vWFA"/>
    <property type="match status" value="1"/>
</dbReference>
<keyword evidence="3" id="KW-1185">Reference proteome</keyword>
<dbReference type="PROSITE" id="PS50234">
    <property type="entry name" value="VWFA"/>
    <property type="match status" value="1"/>
</dbReference>
<dbReference type="Gene3D" id="2.60.120.380">
    <property type="match status" value="1"/>
</dbReference>
<dbReference type="InterPro" id="IPR013783">
    <property type="entry name" value="Ig-like_fold"/>
</dbReference>
<dbReference type="InterPro" id="IPR036465">
    <property type="entry name" value="vWFA_dom_sf"/>
</dbReference>
<dbReference type="InterPro" id="IPR013229">
    <property type="entry name" value="PEGA"/>
</dbReference>
<dbReference type="Pfam" id="PF00092">
    <property type="entry name" value="VWA"/>
    <property type="match status" value="1"/>
</dbReference>
<dbReference type="HOGENOM" id="CLU_240725_0_0_0"/>
<dbReference type="PANTHER" id="PTHR10579">
    <property type="entry name" value="CALCIUM-ACTIVATED CHLORIDE CHANNEL REGULATOR"/>
    <property type="match status" value="1"/>
</dbReference>
<gene>
    <name evidence="2" type="ordered locus">Kole_1496</name>
</gene>
<dbReference type="PANTHER" id="PTHR10579:SF43">
    <property type="entry name" value="ZINC FINGER (C3HC4-TYPE RING FINGER) FAMILY PROTEIN"/>
    <property type="match status" value="1"/>
</dbReference>
<dbReference type="InterPro" id="IPR002035">
    <property type="entry name" value="VWF_A"/>
</dbReference>
<feature type="domain" description="VWFA" evidence="1">
    <location>
        <begin position="295"/>
        <end position="464"/>
    </location>
</feature>
<dbReference type="eggNOG" id="COG4676">
    <property type="taxonomic scope" value="Bacteria"/>
</dbReference>
<proteinExistence type="predicted"/>
<evidence type="ECO:0000313" key="3">
    <source>
        <dbReference type="Proteomes" id="UP000002382"/>
    </source>
</evidence>
<dbReference type="RefSeq" id="WP_015868834.1">
    <property type="nucleotide sequence ID" value="NC_012785.1"/>
</dbReference>
<protein>
    <submittedName>
        <fullName evidence="2">PEGA domain protein</fullName>
    </submittedName>
</protein>
<dbReference type="STRING" id="521045.Kole_1496"/>
<name>C5CEE7_KOSOT</name>
<reference evidence="2 3" key="1">
    <citation type="submission" date="2009-06" db="EMBL/GenBank/DDBJ databases">
        <title>Complete sequence of Thermotogales bacterium TBF 19.5.1.</title>
        <authorList>
            <consortium name="US DOE Joint Genome Institute"/>
            <person name="Lucas S."/>
            <person name="Copeland A."/>
            <person name="Lapidus A."/>
            <person name="Glavina del Rio T."/>
            <person name="Tice H."/>
            <person name="Bruce D."/>
            <person name="Goodwin L."/>
            <person name="Pitluck S."/>
            <person name="Chertkov O."/>
            <person name="Brettin T."/>
            <person name="Detter J.C."/>
            <person name="Han C."/>
            <person name="Schmutz J."/>
            <person name="Larimer F."/>
            <person name="Land M."/>
            <person name="Hauser L."/>
            <person name="Kyrpides N."/>
            <person name="Ovchinnikova G."/>
            <person name="Noll K."/>
        </authorList>
    </citation>
    <scope>NUCLEOTIDE SEQUENCE [LARGE SCALE GENOMIC DNA]</scope>
    <source>
        <strain evidence="3">ATCC BAA-1733 / DSM 21960 / TBF 19.5.1</strain>
    </source>
</reference>
<dbReference type="EMBL" id="CP001634">
    <property type="protein sequence ID" value="ACR80187.1"/>
    <property type="molecule type" value="Genomic_DNA"/>
</dbReference>
<dbReference type="SUPFAM" id="SSF53300">
    <property type="entry name" value="vWA-like"/>
    <property type="match status" value="1"/>
</dbReference>
<dbReference type="OrthoDB" id="2480790at2"/>
<dbReference type="SMART" id="SM00327">
    <property type="entry name" value="VWA"/>
    <property type="match status" value="1"/>
</dbReference>
<evidence type="ECO:0000313" key="2">
    <source>
        <dbReference type="EMBL" id="ACR80187.1"/>
    </source>
</evidence>
<organism evidence="2 3">
    <name type="scientific">Kosmotoga olearia (strain ATCC BAA-1733 / DSM 21960 / TBF 19.5.1)</name>
    <dbReference type="NCBI Taxonomy" id="521045"/>
    <lineage>
        <taxon>Bacteria</taxon>
        <taxon>Thermotogati</taxon>
        <taxon>Thermotogota</taxon>
        <taxon>Thermotogae</taxon>
        <taxon>Kosmotogales</taxon>
        <taxon>Kosmotogaceae</taxon>
        <taxon>Kosmotoga</taxon>
    </lineage>
</organism>
<accession>C5CEE7</accession>